<comment type="caution">
    <text evidence="1">The sequence shown here is derived from an EMBL/GenBank/DDBJ whole genome shotgun (WGS) entry which is preliminary data.</text>
</comment>
<reference evidence="1" key="2">
    <citation type="journal article" date="2024" name="Plant">
        <title>Genomic evolution and insights into agronomic trait innovations of Sesamum species.</title>
        <authorList>
            <person name="Miao H."/>
            <person name="Wang L."/>
            <person name="Qu L."/>
            <person name="Liu H."/>
            <person name="Sun Y."/>
            <person name="Le M."/>
            <person name="Wang Q."/>
            <person name="Wei S."/>
            <person name="Zheng Y."/>
            <person name="Lin W."/>
            <person name="Duan Y."/>
            <person name="Cao H."/>
            <person name="Xiong S."/>
            <person name="Wang X."/>
            <person name="Wei L."/>
            <person name="Li C."/>
            <person name="Ma Q."/>
            <person name="Ju M."/>
            <person name="Zhao R."/>
            <person name="Li G."/>
            <person name="Mu C."/>
            <person name="Tian Q."/>
            <person name="Mei H."/>
            <person name="Zhang T."/>
            <person name="Gao T."/>
            <person name="Zhang H."/>
        </authorList>
    </citation>
    <scope>NUCLEOTIDE SEQUENCE</scope>
    <source>
        <strain evidence="1">G02</strain>
    </source>
</reference>
<evidence type="ECO:0000313" key="1">
    <source>
        <dbReference type="EMBL" id="KAL0434917.1"/>
    </source>
</evidence>
<gene>
    <name evidence="1" type="ORF">Sradi_0199600</name>
</gene>
<dbReference type="AlphaFoldDB" id="A0AAW2VZZ4"/>
<reference evidence="1" key="1">
    <citation type="submission" date="2020-06" db="EMBL/GenBank/DDBJ databases">
        <authorList>
            <person name="Li T."/>
            <person name="Hu X."/>
            <person name="Zhang T."/>
            <person name="Song X."/>
            <person name="Zhang H."/>
            <person name="Dai N."/>
            <person name="Sheng W."/>
            <person name="Hou X."/>
            <person name="Wei L."/>
        </authorList>
    </citation>
    <scope>NUCLEOTIDE SEQUENCE</scope>
    <source>
        <strain evidence="1">G02</strain>
        <tissue evidence="1">Leaf</tissue>
    </source>
</reference>
<dbReference type="PANTHER" id="PTHR33240:SF8">
    <property type="entry name" value="OS03G0439900 PROTEIN"/>
    <property type="match status" value="1"/>
</dbReference>
<protein>
    <submittedName>
        <fullName evidence="1">Uncharacterized protein</fullName>
    </submittedName>
</protein>
<name>A0AAW2VZZ4_SESRA</name>
<organism evidence="1">
    <name type="scientific">Sesamum radiatum</name>
    <name type="common">Black benniseed</name>
    <dbReference type="NCBI Taxonomy" id="300843"/>
    <lineage>
        <taxon>Eukaryota</taxon>
        <taxon>Viridiplantae</taxon>
        <taxon>Streptophyta</taxon>
        <taxon>Embryophyta</taxon>
        <taxon>Tracheophyta</taxon>
        <taxon>Spermatophyta</taxon>
        <taxon>Magnoliopsida</taxon>
        <taxon>eudicotyledons</taxon>
        <taxon>Gunneridae</taxon>
        <taxon>Pentapetalae</taxon>
        <taxon>asterids</taxon>
        <taxon>lamiids</taxon>
        <taxon>Lamiales</taxon>
        <taxon>Pedaliaceae</taxon>
        <taxon>Sesamum</taxon>
    </lineage>
</organism>
<accession>A0AAW2VZZ4</accession>
<dbReference type="PANTHER" id="PTHR33240">
    <property type="entry name" value="OS08G0508500 PROTEIN"/>
    <property type="match status" value="1"/>
</dbReference>
<sequence>MVVEWSRVGDSGRARRAHAKVARIVMEIDDKASTGGPMDHFGPVDAQGVQLPHNDVLVISAIVANYTVKRIFVNSGSSTDVIFYKVYQQMELEDASLEPVVTLLYDLQE</sequence>
<dbReference type="EMBL" id="JACGWJ010000002">
    <property type="protein sequence ID" value="KAL0434917.1"/>
    <property type="molecule type" value="Genomic_DNA"/>
</dbReference>
<proteinExistence type="predicted"/>